<dbReference type="PANTHER" id="PTHR33451:SF3">
    <property type="entry name" value="MALATE-2H(+)_NA(+)-LACTATE ANTIPORTER"/>
    <property type="match status" value="1"/>
</dbReference>
<dbReference type="InterPro" id="IPR018461">
    <property type="entry name" value="Na/H_Antiport_NhaC-like_C"/>
</dbReference>
<dbReference type="Proteomes" id="UP000199161">
    <property type="component" value="Unassembled WGS sequence"/>
</dbReference>
<evidence type="ECO:0000256" key="1">
    <source>
        <dbReference type="ARBA" id="ARBA00004651"/>
    </source>
</evidence>
<gene>
    <name evidence="11" type="ORF">SAMN05444422_11244</name>
</gene>
<name>A0A1I1KM78_NATHA</name>
<evidence type="ECO:0000256" key="6">
    <source>
        <dbReference type="ARBA" id="ARBA00022989"/>
    </source>
</evidence>
<organism evidence="11 12">
    <name type="scientific">Natronobacterium haloterrestre</name>
    <name type="common">Halobiforma haloterrestris</name>
    <dbReference type="NCBI Taxonomy" id="148448"/>
    <lineage>
        <taxon>Archaea</taxon>
        <taxon>Methanobacteriati</taxon>
        <taxon>Methanobacteriota</taxon>
        <taxon>Stenosarchaea group</taxon>
        <taxon>Halobacteria</taxon>
        <taxon>Halobacteriales</taxon>
        <taxon>Natrialbaceae</taxon>
        <taxon>Natronobacterium</taxon>
    </lineage>
</organism>
<dbReference type="AlphaFoldDB" id="A0A1I1KM78"/>
<sequence>MVDFEPKSYEDFDPERRPSFGEALLPIAGMITFLAVGIVYLGLDAQMPLLWGIAFIGLIARYRWGYSWDELFDGISNSIVMGLGAIFILFVIYMLIASWIDAGTIPFIMYWGLEFLTPSVFVPLAALLSFVVATAVGSSWTTAGSLGIALVGIGAGLGIPEPLTAGAILSGVYMGDKQSPLSDTTLLASGVSNVDLWDHVRGMFPNTIIIGVVSLVLYTILGLTADTSSGGDAAGQVAEIQGALAGTYELSILVLVPLIITFGFAIAGYPALPALGAGVFSGAAVSIVIQGRGLAEAWDIIHYGTGPETGVELVNELLASGGLNGSIWVITIVFGALSIGGLLEITGVLAVLAHNTAKAVRGVGSATLATAIGPLLMNVLTADQYMSIVVPGMTFRDLHDEYDLDGTSLSRTLEETGTVSEAMIPWNSGGVFMSAALGVPVLSYLPYFFVGLLSPILVVIMGFTGWKMYMKEPEEPTEQPVEAVA</sequence>
<keyword evidence="3" id="KW-0050">Antiport</keyword>
<dbReference type="InterPro" id="IPR004770">
    <property type="entry name" value="Na/H_antiport_NhaC"/>
</dbReference>
<feature type="transmembrane region" description="Helical" evidence="9">
    <location>
        <begin position="23"/>
        <end position="43"/>
    </location>
</feature>
<evidence type="ECO:0000256" key="3">
    <source>
        <dbReference type="ARBA" id="ARBA00022449"/>
    </source>
</evidence>
<feature type="transmembrane region" description="Helical" evidence="9">
    <location>
        <begin position="250"/>
        <end position="272"/>
    </location>
</feature>
<dbReference type="GO" id="GO:0015297">
    <property type="term" value="F:antiporter activity"/>
    <property type="evidence" value="ECO:0007669"/>
    <property type="project" value="UniProtKB-KW"/>
</dbReference>
<keyword evidence="12" id="KW-1185">Reference proteome</keyword>
<evidence type="ECO:0000313" key="11">
    <source>
        <dbReference type="EMBL" id="SFC61889.1"/>
    </source>
</evidence>
<dbReference type="EMBL" id="FOKW01000012">
    <property type="protein sequence ID" value="SFC61889.1"/>
    <property type="molecule type" value="Genomic_DNA"/>
</dbReference>
<dbReference type="NCBIfam" id="TIGR00931">
    <property type="entry name" value="antiport_nhaC"/>
    <property type="match status" value="1"/>
</dbReference>
<keyword evidence="7 9" id="KW-0472">Membrane</keyword>
<dbReference type="Pfam" id="PF03553">
    <property type="entry name" value="Na_H_antiporter"/>
    <property type="match status" value="1"/>
</dbReference>
<keyword evidence="2" id="KW-0813">Transport</keyword>
<feature type="domain" description="Na+/H+ antiporter NhaC-like C-terminal" evidence="10">
    <location>
        <begin position="171"/>
        <end position="466"/>
    </location>
</feature>
<feature type="transmembrane region" description="Helical" evidence="9">
    <location>
        <begin position="78"/>
        <end position="100"/>
    </location>
</feature>
<feature type="transmembrane region" description="Helical" evidence="9">
    <location>
        <begin position="359"/>
        <end position="377"/>
    </location>
</feature>
<protein>
    <submittedName>
        <fullName evidence="11">Na+:H+ antiporter, NhaC family</fullName>
    </submittedName>
</protein>
<evidence type="ECO:0000256" key="2">
    <source>
        <dbReference type="ARBA" id="ARBA00022448"/>
    </source>
</evidence>
<feature type="transmembrane region" description="Helical" evidence="9">
    <location>
        <begin position="327"/>
        <end position="352"/>
    </location>
</feature>
<evidence type="ECO:0000256" key="4">
    <source>
        <dbReference type="ARBA" id="ARBA00022475"/>
    </source>
</evidence>
<evidence type="ECO:0000256" key="5">
    <source>
        <dbReference type="ARBA" id="ARBA00022692"/>
    </source>
</evidence>
<dbReference type="GO" id="GO:0005886">
    <property type="term" value="C:plasma membrane"/>
    <property type="evidence" value="ECO:0007669"/>
    <property type="project" value="UniProtKB-SubCell"/>
</dbReference>
<comment type="subcellular location">
    <subcellularLocation>
        <location evidence="1">Cell membrane</location>
        <topology evidence="1">Multi-pass membrane protein</topology>
    </subcellularLocation>
</comment>
<dbReference type="OrthoDB" id="213699at2157"/>
<feature type="transmembrane region" description="Helical" evidence="9">
    <location>
        <begin position="203"/>
        <end position="221"/>
    </location>
</feature>
<evidence type="ECO:0000313" key="12">
    <source>
        <dbReference type="Proteomes" id="UP000199161"/>
    </source>
</evidence>
<evidence type="ECO:0000256" key="7">
    <source>
        <dbReference type="ARBA" id="ARBA00023136"/>
    </source>
</evidence>
<keyword evidence="4" id="KW-1003">Cell membrane</keyword>
<evidence type="ECO:0000259" key="10">
    <source>
        <dbReference type="Pfam" id="PF03553"/>
    </source>
</evidence>
<keyword evidence="5 9" id="KW-0812">Transmembrane</keyword>
<dbReference type="InterPro" id="IPR052180">
    <property type="entry name" value="NhaC_Na-H+_Antiporter"/>
</dbReference>
<reference evidence="12" key="1">
    <citation type="submission" date="2016-10" db="EMBL/GenBank/DDBJ databases">
        <authorList>
            <person name="Varghese N."/>
            <person name="Submissions S."/>
        </authorList>
    </citation>
    <scope>NUCLEOTIDE SEQUENCE [LARGE SCALE GENOMIC DNA]</scope>
    <source>
        <strain evidence="12">DSM 13078</strain>
    </source>
</reference>
<dbReference type="RefSeq" id="WP_089789560.1">
    <property type="nucleotide sequence ID" value="NZ_FOKW01000012.1"/>
</dbReference>
<feature type="transmembrane region" description="Helical" evidence="9">
    <location>
        <begin position="49"/>
        <end position="66"/>
    </location>
</feature>
<dbReference type="PANTHER" id="PTHR33451">
    <property type="entry name" value="MALATE-2H(+)/NA(+)-LACTATE ANTIPORTER"/>
    <property type="match status" value="1"/>
</dbReference>
<feature type="transmembrane region" description="Helical" evidence="9">
    <location>
        <begin position="148"/>
        <end position="173"/>
    </location>
</feature>
<feature type="transmembrane region" description="Helical" evidence="9">
    <location>
        <begin position="444"/>
        <end position="466"/>
    </location>
</feature>
<feature type="transmembrane region" description="Helical" evidence="9">
    <location>
        <begin position="120"/>
        <end position="141"/>
    </location>
</feature>
<evidence type="ECO:0000256" key="9">
    <source>
        <dbReference type="SAM" id="Phobius"/>
    </source>
</evidence>
<comment type="similarity">
    <text evidence="8">Belongs to the NhaC Na(+)/H(+) (TC 2.A.35) antiporter family.</text>
</comment>
<accession>A0A1I1KM78</accession>
<proteinExistence type="inferred from homology"/>
<keyword evidence="6 9" id="KW-1133">Transmembrane helix</keyword>
<evidence type="ECO:0000256" key="8">
    <source>
        <dbReference type="ARBA" id="ARBA00038435"/>
    </source>
</evidence>